<keyword evidence="2" id="KW-1185">Reference proteome</keyword>
<gene>
    <name evidence="1" type="ORF">BDM02DRAFT_3159282</name>
</gene>
<proteinExistence type="predicted"/>
<sequence>MRSSAQANRASLIEESTKAKVSVRDAARLDRQRKLAEIMRQKADAEERGEDVERQKNWEWTVEENDEWEKKQARKARRADFEFHNDSDAVRRKYKKDLDHLKPDLEAYNRQKEIALGLAAGTLSKTGEGSSAVTPTSQEQQLAAEKLYRNANTLIYGDNKPSEEAIDKVVSKINQDMDKKRKFSRKRANEDEGDITYINERNRVFNKKIARFYDKYTTEIRASFERGTAL</sequence>
<comment type="caution">
    <text evidence="1">The sequence shown here is derived from an EMBL/GenBank/DDBJ whole genome shotgun (WGS) entry which is preliminary data.</text>
</comment>
<protein>
    <submittedName>
        <fullName evidence="1">mRNA splicing factor SYF2</fullName>
    </submittedName>
</protein>
<organism evidence="1 2">
    <name type="scientific">Thelephora ganbajun</name>
    <name type="common">Ganba fungus</name>
    <dbReference type="NCBI Taxonomy" id="370292"/>
    <lineage>
        <taxon>Eukaryota</taxon>
        <taxon>Fungi</taxon>
        <taxon>Dikarya</taxon>
        <taxon>Basidiomycota</taxon>
        <taxon>Agaricomycotina</taxon>
        <taxon>Agaricomycetes</taxon>
        <taxon>Thelephorales</taxon>
        <taxon>Thelephoraceae</taxon>
        <taxon>Thelephora</taxon>
    </lineage>
</organism>
<evidence type="ECO:0000313" key="1">
    <source>
        <dbReference type="EMBL" id="KAF9653698.1"/>
    </source>
</evidence>
<evidence type="ECO:0000313" key="2">
    <source>
        <dbReference type="Proteomes" id="UP000886501"/>
    </source>
</evidence>
<dbReference type="EMBL" id="MU117963">
    <property type="protein sequence ID" value="KAF9653698.1"/>
    <property type="molecule type" value="Genomic_DNA"/>
</dbReference>
<accession>A0ACB6ZW33</accession>
<reference evidence="1" key="1">
    <citation type="submission" date="2019-10" db="EMBL/GenBank/DDBJ databases">
        <authorList>
            <consortium name="DOE Joint Genome Institute"/>
            <person name="Kuo A."/>
            <person name="Miyauchi S."/>
            <person name="Kiss E."/>
            <person name="Drula E."/>
            <person name="Kohler A."/>
            <person name="Sanchez-Garcia M."/>
            <person name="Andreopoulos B."/>
            <person name="Barry K.W."/>
            <person name="Bonito G."/>
            <person name="Buee M."/>
            <person name="Carver A."/>
            <person name="Chen C."/>
            <person name="Cichocki N."/>
            <person name="Clum A."/>
            <person name="Culley D."/>
            <person name="Crous P.W."/>
            <person name="Fauchery L."/>
            <person name="Girlanda M."/>
            <person name="Hayes R."/>
            <person name="Keri Z."/>
            <person name="Labutti K."/>
            <person name="Lipzen A."/>
            <person name="Lombard V."/>
            <person name="Magnuson J."/>
            <person name="Maillard F."/>
            <person name="Morin E."/>
            <person name="Murat C."/>
            <person name="Nolan M."/>
            <person name="Ohm R."/>
            <person name="Pangilinan J."/>
            <person name="Pereira M."/>
            <person name="Perotto S."/>
            <person name="Peter M."/>
            <person name="Riley R."/>
            <person name="Sitrit Y."/>
            <person name="Stielow B."/>
            <person name="Szollosi G."/>
            <person name="Zifcakova L."/>
            <person name="Stursova M."/>
            <person name="Spatafora J.W."/>
            <person name="Tedersoo L."/>
            <person name="Vaario L.-M."/>
            <person name="Yamada A."/>
            <person name="Yan M."/>
            <person name="Wang P."/>
            <person name="Xu J."/>
            <person name="Bruns T."/>
            <person name="Baldrian P."/>
            <person name="Vilgalys R."/>
            <person name="Henrissat B."/>
            <person name="Grigoriev I.V."/>
            <person name="Hibbett D."/>
            <person name="Nagy L.G."/>
            <person name="Martin F.M."/>
        </authorList>
    </citation>
    <scope>NUCLEOTIDE SEQUENCE</scope>
    <source>
        <strain evidence="1">P2</strain>
    </source>
</reference>
<dbReference type="Proteomes" id="UP000886501">
    <property type="component" value="Unassembled WGS sequence"/>
</dbReference>
<name>A0ACB6ZW33_THEGA</name>
<reference evidence="1" key="2">
    <citation type="journal article" date="2020" name="Nat. Commun.">
        <title>Large-scale genome sequencing of mycorrhizal fungi provides insights into the early evolution of symbiotic traits.</title>
        <authorList>
            <person name="Miyauchi S."/>
            <person name="Kiss E."/>
            <person name="Kuo A."/>
            <person name="Drula E."/>
            <person name="Kohler A."/>
            <person name="Sanchez-Garcia M."/>
            <person name="Morin E."/>
            <person name="Andreopoulos B."/>
            <person name="Barry K.W."/>
            <person name="Bonito G."/>
            <person name="Buee M."/>
            <person name="Carver A."/>
            <person name="Chen C."/>
            <person name="Cichocki N."/>
            <person name="Clum A."/>
            <person name="Culley D."/>
            <person name="Crous P.W."/>
            <person name="Fauchery L."/>
            <person name="Girlanda M."/>
            <person name="Hayes R.D."/>
            <person name="Keri Z."/>
            <person name="LaButti K."/>
            <person name="Lipzen A."/>
            <person name="Lombard V."/>
            <person name="Magnuson J."/>
            <person name="Maillard F."/>
            <person name="Murat C."/>
            <person name="Nolan M."/>
            <person name="Ohm R.A."/>
            <person name="Pangilinan J."/>
            <person name="Pereira M.F."/>
            <person name="Perotto S."/>
            <person name="Peter M."/>
            <person name="Pfister S."/>
            <person name="Riley R."/>
            <person name="Sitrit Y."/>
            <person name="Stielow J.B."/>
            <person name="Szollosi G."/>
            <person name="Zifcakova L."/>
            <person name="Stursova M."/>
            <person name="Spatafora J.W."/>
            <person name="Tedersoo L."/>
            <person name="Vaario L.M."/>
            <person name="Yamada A."/>
            <person name="Yan M."/>
            <person name="Wang P."/>
            <person name="Xu J."/>
            <person name="Bruns T."/>
            <person name="Baldrian P."/>
            <person name="Vilgalys R."/>
            <person name="Dunand C."/>
            <person name="Henrissat B."/>
            <person name="Grigoriev I.V."/>
            <person name="Hibbett D."/>
            <person name="Nagy L.G."/>
            <person name="Martin F.M."/>
        </authorList>
    </citation>
    <scope>NUCLEOTIDE SEQUENCE</scope>
    <source>
        <strain evidence="1">P2</strain>
    </source>
</reference>